<evidence type="ECO:0000313" key="2">
    <source>
        <dbReference type="EMBL" id="GEU90284.1"/>
    </source>
</evidence>
<gene>
    <name evidence="2" type="ORF">Tci_062262</name>
</gene>
<comment type="caution">
    <text evidence="2">The sequence shown here is derived from an EMBL/GenBank/DDBJ whole genome shotgun (WGS) entry which is preliminary data.</text>
</comment>
<reference evidence="2" key="1">
    <citation type="journal article" date="2019" name="Sci. Rep.">
        <title>Draft genome of Tanacetum cinerariifolium, the natural source of mosquito coil.</title>
        <authorList>
            <person name="Yamashiro T."/>
            <person name="Shiraishi A."/>
            <person name="Satake H."/>
            <person name="Nakayama K."/>
        </authorList>
    </citation>
    <scope>NUCLEOTIDE SEQUENCE</scope>
</reference>
<protein>
    <submittedName>
        <fullName evidence="2">Uncharacterized protein</fullName>
    </submittedName>
</protein>
<dbReference type="EMBL" id="BKCJ010010151">
    <property type="protein sequence ID" value="GEU90284.1"/>
    <property type="molecule type" value="Genomic_DNA"/>
</dbReference>
<proteinExistence type="predicted"/>
<accession>A0A6L2P0B3</accession>
<name>A0A6L2P0B3_TANCI</name>
<sequence length="141" mass="15614">MHMKVMQAYNATSNESPIPPPQAPSSTNYFASISSVFETREISHVTHLERHEEQIDAILNHLDELPLESIEHMEDKIEGLDVDKMALKRTSTSAAPSMNWAAIRKLVVDSVVAALKTQDATMANTNNTNRNTEQSGTPVAR</sequence>
<organism evidence="2">
    <name type="scientific">Tanacetum cinerariifolium</name>
    <name type="common">Dalmatian daisy</name>
    <name type="synonym">Chrysanthemum cinerariifolium</name>
    <dbReference type="NCBI Taxonomy" id="118510"/>
    <lineage>
        <taxon>Eukaryota</taxon>
        <taxon>Viridiplantae</taxon>
        <taxon>Streptophyta</taxon>
        <taxon>Embryophyta</taxon>
        <taxon>Tracheophyta</taxon>
        <taxon>Spermatophyta</taxon>
        <taxon>Magnoliopsida</taxon>
        <taxon>eudicotyledons</taxon>
        <taxon>Gunneridae</taxon>
        <taxon>Pentapetalae</taxon>
        <taxon>asterids</taxon>
        <taxon>campanulids</taxon>
        <taxon>Asterales</taxon>
        <taxon>Asteraceae</taxon>
        <taxon>Asteroideae</taxon>
        <taxon>Anthemideae</taxon>
        <taxon>Anthemidinae</taxon>
        <taxon>Tanacetum</taxon>
    </lineage>
</organism>
<feature type="region of interest" description="Disordered" evidence="1">
    <location>
        <begin position="122"/>
        <end position="141"/>
    </location>
</feature>
<dbReference type="AlphaFoldDB" id="A0A6L2P0B3"/>
<feature type="region of interest" description="Disordered" evidence="1">
    <location>
        <begin position="1"/>
        <end position="25"/>
    </location>
</feature>
<evidence type="ECO:0000256" key="1">
    <source>
        <dbReference type="SAM" id="MobiDB-lite"/>
    </source>
</evidence>